<dbReference type="Ensembl" id="ENSLOCT00000000743.1">
    <property type="protein sequence ID" value="ENSLOCP00000000739.1"/>
    <property type="gene ID" value="ENSLOCG00000000671.1"/>
</dbReference>
<reference evidence="1" key="2">
    <citation type="submission" date="2025-08" db="UniProtKB">
        <authorList>
            <consortium name="Ensembl"/>
        </authorList>
    </citation>
    <scope>IDENTIFICATION</scope>
</reference>
<proteinExistence type="predicted"/>
<dbReference type="STRING" id="7918.ENSLOCP00000000739"/>
<dbReference type="Proteomes" id="UP000018468">
    <property type="component" value="Unassembled WGS sequence"/>
</dbReference>
<dbReference type="InParanoid" id="W5LX82"/>
<evidence type="ECO:0000313" key="1">
    <source>
        <dbReference type="Ensembl" id="ENSLOCP00000000739.1"/>
    </source>
</evidence>
<evidence type="ECO:0000313" key="2">
    <source>
        <dbReference type="Proteomes" id="UP000018468"/>
    </source>
</evidence>
<dbReference type="PANTHER" id="PTHR47306:SF2">
    <property type="entry name" value="CORE-BINDING (CB) DOMAIN-CONTAINING PROTEIN"/>
    <property type="match status" value="1"/>
</dbReference>
<evidence type="ECO:0008006" key="3">
    <source>
        <dbReference type="Google" id="ProtNLM"/>
    </source>
</evidence>
<sequence>MLMMNHTGWHVAQANKMPWMDLGLGPVPVNPYRTPVVKSYQQALRKRVAQAGLYRKHALDAPLLAGFKQYLIQDLGVVNCSQEIDNVSRFLFFMDLSEASLKLMKDISKTRNFFYQLRMTGLSRQTIANYIKNINRFLCYILNATNLRQ</sequence>
<dbReference type="AlphaFoldDB" id="W5LX82"/>
<dbReference type="PANTHER" id="PTHR47306">
    <property type="entry name" value="SI:CH211-178J18.4-RELATED"/>
    <property type="match status" value="1"/>
</dbReference>
<reference evidence="1" key="3">
    <citation type="submission" date="2025-09" db="UniProtKB">
        <authorList>
            <consortium name="Ensembl"/>
        </authorList>
    </citation>
    <scope>IDENTIFICATION</scope>
</reference>
<organism evidence="1 2">
    <name type="scientific">Lepisosteus oculatus</name>
    <name type="common">Spotted gar</name>
    <dbReference type="NCBI Taxonomy" id="7918"/>
    <lineage>
        <taxon>Eukaryota</taxon>
        <taxon>Metazoa</taxon>
        <taxon>Chordata</taxon>
        <taxon>Craniata</taxon>
        <taxon>Vertebrata</taxon>
        <taxon>Euteleostomi</taxon>
        <taxon>Actinopterygii</taxon>
        <taxon>Neopterygii</taxon>
        <taxon>Holostei</taxon>
        <taxon>Semionotiformes</taxon>
        <taxon>Lepisosteidae</taxon>
        <taxon>Lepisosteus</taxon>
    </lineage>
</organism>
<keyword evidence="2" id="KW-1185">Reference proteome</keyword>
<name>W5LX82_LEPOC</name>
<accession>W5LX82</accession>
<protein>
    <recommendedName>
        <fullName evidence="3">Core-binding (CB) domain-containing protein</fullName>
    </recommendedName>
</protein>
<dbReference type="Bgee" id="ENSLOCG00000000671">
    <property type="expression patterns" value="Expressed in brain and 2 other cell types or tissues"/>
</dbReference>
<dbReference type="HOGENOM" id="CLU_1753875_0_0_1"/>
<dbReference type="GeneTree" id="ENSGT01120000272075"/>
<reference evidence="2" key="1">
    <citation type="submission" date="2011-12" db="EMBL/GenBank/DDBJ databases">
        <title>The Draft Genome of Lepisosteus oculatus.</title>
        <authorList>
            <consortium name="The Broad Institute Genome Assembly &amp; Analysis Group"/>
            <consortium name="Computational R&amp;D Group"/>
            <consortium name="and Sequencing Platform"/>
            <person name="Di Palma F."/>
            <person name="Alfoldi J."/>
            <person name="Johnson J."/>
            <person name="Berlin A."/>
            <person name="Gnerre S."/>
            <person name="Jaffe D."/>
            <person name="MacCallum I."/>
            <person name="Young S."/>
            <person name="Walker B.J."/>
            <person name="Lander E.S."/>
            <person name="Lindblad-Toh K."/>
        </authorList>
    </citation>
    <scope>NUCLEOTIDE SEQUENCE [LARGE SCALE GENOMIC DNA]</scope>
</reference>